<dbReference type="HOGENOM" id="CLU_138211_0_0_1"/>
<dbReference type="OMA" id="NDICVFE"/>
<evidence type="ECO:0000256" key="4">
    <source>
        <dbReference type="ARBA" id="ARBA00023163"/>
    </source>
</evidence>
<dbReference type="EnsemblPlants" id="OB03G34310.1">
    <property type="protein sequence ID" value="OB03G34310.1"/>
    <property type="gene ID" value="OB03G34310"/>
</dbReference>
<organism evidence="7">
    <name type="scientific">Oryza brachyantha</name>
    <name type="common">malo sina</name>
    <dbReference type="NCBI Taxonomy" id="4533"/>
    <lineage>
        <taxon>Eukaryota</taxon>
        <taxon>Viridiplantae</taxon>
        <taxon>Streptophyta</taxon>
        <taxon>Embryophyta</taxon>
        <taxon>Tracheophyta</taxon>
        <taxon>Spermatophyta</taxon>
        <taxon>Magnoliopsida</taxon>
        <taxon>Liliopsida</taxon>
        <taxon>Poales</taxon>
        <taxon>Poaceae</taxon>
        <taxon>BOP clade</taxon>
        <taxon>Oryzoideae</taxon>
        <taxon>Oryzeae</taxon>
        <taxon>Oryzinae</taxon>
        <taxon>Oryza</taxon>
    </lineage>
</organism>
<keyword evidence="8" id="KW-1185">Reference proteome</keyword>
<comment type="subcellular location">
    <subcellularLocation>
        <location evidence="1">Nucleus</location>
    </subcellularLocation>
</comment>
<evidence type="ECO:0000256" key="1">
    <source>
        <dbReference type="ARBA" id="ARBA00004123"/>
    </source>
</evidence>
<dbReference type="PROSITE" id="PS50863">
    <property type="entry name" value="B3"/>
    <property type="match status" value="1"/>
</dbReference>
<evidence type="ECO:0000256" key="5">
    <source>
        <dbReference type="ARBA" id="ARBA00023242"/>
    </source>
</evidence>
<feature type="domain" description="TF-B3" evidence="6">
    <location>
        <begin position="19"/>
        <end position="119"/>
    </location>
</feature>
<keyword evidence="4" id="KW-0804">Transcription</keyword>
<dbReference type="GO" id="GO:0005634">
    <property type="term" value="C:nucleus"/>
    <property type="evidence" value="ECO:0007669"/>
    <property type="project" value="UniProtKB-SubCell"/>
</dbReference>
<protein>
    <recommendedName>
        <fullName evidence="6">TF-B3 domain-containing protein</fullName>
    </recommendedName>
</protein>
<dbReference type="STRING" id="4533.J3LQV5"/>
<proteinExistence type="predicted"/>
<dbReference type="InterPro" id="IPR044837">
    <property type="entry name" value="REM16-like"/>
</dbReference>
<dbReference type="InterPro" id="IPR015300">
    <property type="entry name" value="DNA-bd_pseudobarrel_sf"/>
</dbReference>
<dbReference type="AlphaFoldDB" id="J3LQV5"/>
<reference evidence="7" key="2">
    <citation type="submission" date="2013-04" db="UniProtKB">
        <authorList>
            <consortium name="EnsemblPlants"/>
        </authorList>
    </citation>
    <scope>IDENTIFICATION</scope>
</reference>
<reference evidence="7" key="1">
    <citation type="journal article" date="2013" name="Nat. Commun.">
        <title>Whole-genome sequencing of Oryza brachyantha reveals mechanisms underlying Oryza genome evolution.</title>
        <authorList>
            <person name="Chen J."/>
            <person name="Huang Q."/>
            <person name="Gao D."/>
            <person name="Wang J."/>
            <person name="Lang Y."/>
            <person name="Liu T."/>
            <person name="Li B."/>
            <person name="Bai Z."/>
            <person name="Luis Goicoechea J."/>
            <person name="Liang C."/>
            <person name="Chen C."/>
            <person name="Zhang W."/>
            <person name="Sun S."/>
            <person name="Liao Y."/>
            <person name="Zhang X."/>
            <person name="Yang L."/>
            <person name="Song C."/>
            <person name="Wang M."/>
            <person name="Shi J."/>
            <person name="Liu G."/>
            <person name="Liu J."/>
            <person name="Zhou H."/>
            <person name="Zhou W."/>
            <person name="Yu Q."/>
            <person name="An N."/>
            <person name="Chen Y."/>
            <person name="Cai Q."/>
            <person name="Wang B."/>
            <person name="Liu B."/>
            <person name="Min J."/>
            <person name="Huang Y."/>
            <person name="Wu H."/>
            <person name="Li Z."/>
            <person name="Zhang Y."/>
            <person name="Yin Y."/>
            <person name="Song W."/>
            <person name="Jiang J."/>
            <person name="Jackson S.A."/>
            <person name="Wing R.A."/>
            <person name="Wang J."/>
            <person name="Chen M."/>
        </authorList>
    </citation>
    <scope>NUCLEOTIDE SEQUENCE [LARGE SCALE GENOMIC DNA]</scope>
    <source>
        <strain evidence="7">cv. IRGC 101232</strain>
    </source>
</reference>
<evidence type="ECO:0000259" key="6">
    <source>
        <dbReference type="PROSITE" id="PS50863"/>
    </source>
</evidence>
<dbReference type="PANTHER" id="PTHR31391:SF23">
    <property type="entry name" value="B3 DOMAIN-CONTAINING PROTEIN OS03G0619800"/>
    <property type="match status" value="1"/>
</dbReference>
<evidence type="ECO:0000256" key="3">
    <source>
        <dbReference type="ARBA" id="ARBA00023125"/>
    </source>
</evidence>
<evidence type="ECO:0000313" key="7">
    <source>
        <dbReference type="EnsemblPlants" id="OB03G34310.1"/>
    </source>
</evidence>
<dbReference type="Gene3D" id="2.40.330.10">
    <property type="entry name" value="DNA-binding pseudobarrel domain"/>
    <property type="match status" value="1"/>
</dbReference>
<keyword evidence="2" id="KW-0805">Transcription regulation</keyword>
<keyword evidence="3" id="KW-0238">DNA-binding</keyword>
<dbReference type="SUPFAM" id="SSF101936">
    <property type="entry name" value="DNA-binding pseudobarrel domain"/>
    <property type="match status" value="1"/>
</dbReference>
<sequence length="128" mass="14446">MVKEEVRSIQSKVPVYVAIMKKTNVGLTSSRCQLELGARYAAAVRLPDSRQSVVLQRRGERWPAAMEAKSASGRRFLVGGWHRFARDNRLRVGDVCLFELRRKQQQGKLTMAVHVIFAASTSSRCLID</sequence>
<dbReference type="Proteomes" id="UP000006038">
    <property type="component" value="Chromosome 3"/>
</dbReference>
<name>J3LQV5_ORYBR</name>
<evidence type="ECO:0000313" key="8">
    <source>
        <dbReference type="Proteomes" id="UP000006038"/>
    </source>
</evidence>
<dbReference type="CDD" id="cd10017">
    <property type="entry name" value="B3_DNA"/>
    <property type="match status" value="1"/>
</dbReference>
<dbReference type="Pfam" id="PF02362">
    <property type="entry name" value="B3"/>
    <property type="match status" value="1"/>
</dbReference>
<dbReference type="InterPro" id="IPR003340">
    <property type="entry name" value="B3_DNA-bd"/>
</dbReference>
<dbReference type="Gramene" id="OB03G34310.1">
    <property type="protein sequence ID" value="OB03G34310.1"/>
    <property type="gene ID" value="OB03G34310"/>
</dbReference>
<dbReference type="SMART" id="SM01019">
    <property type="entry name" value="B3"/>
    <property type="match status" value="1"/>
</dbReference>
<accession>J3LQV5</accession>
<dbReference type="GO" id="GO:0003677">
    <property type="term" value="F:DNA binding"/>
    <property type="evidence" value="ECO:0007669"/>
    <property type="project" value="UniProtKB-KW"/>
</dbReference>
<keyword evidence="5" id="KW-0539">Nucleus</keyword>
<dbReference type="PANTHER" id="PTHR31391">
    <property type="entry name" value="B3 DOMAIN-CONTAINING PROTEIN OS11G0197600-RELATED"/>
    <property type="match status" value="1"/>
</dbReference>
<evidence type="ECO:0000256" key="2">
    <source>
        <dbReference type="ARBA" id="ARBA00023015"/>
    </source>
</evidence>